<dbReference type="GO" id="GO:0010038">
    <property type="term" value="P:response to metal ion"/>
    <property type="evidence" value="ECO:0007669"/>
    <property type="project" value="InterPro"/>
</dbReference>
<comment type="caution">
    <text evidence="2">The sequence shown here is derived from an EMBL/GenBank/DDBJ whole genome shotgun (WGS) entry which is preliminary data.</text>
</comment>
<accession>A0A844QDT9</accession>
<dbReference type="Proteomes" id="UP000463224">
    <property type="component" value="Unassembled WGS sequence"/>
</dbReference>
<dbReference type="Gene3D" id="3.30.70.120">
    <property type="match status" value="1"/>
</dbReference>
<dbReference type="InterPro" id="IPR004323">
    <property type="entry name" value="Ion_tolerance_CutA"/>
</dbReference>
<dbReference type="GO" id="GO:0005507">
    <property type="term" value="F:copper ion binding"/>
    <property type="evidence" value="ECO:0007669"/>
    <property type="project" value="TreeGrafter"/>
</dbReference>
<dbReference type="Pfam" id="PF03091">
    <property type="entry name" value="CutA1"/>
    <property type="match status" value="1"/>
</dbReference>
<gene>
    <name evidence="2" type="ORF">GN330_09205</name>
</gene>
<keyword evidence="3" id="KW-1185">Reference proteome</keyword>
<dbReference type="RefSeq" id="WP_156712383.1">
    <property type="nucleotide sequence ID" value="NZ_WPHG01000002.1"/>
</dbReference>
<dbReference type="InterPro" id="IPR011322">
    <property type="entry name" value="N-reg_PII-like_a/b"/>
</dbReference>
<dbReference type="PANTHER" id="PTHR23419:SF8">
    <property type="entry name" value="FI09726P"/>
    <property type="match status" value="1"/>
</dbReference>
<evidence type="ECO:0000313" key="2">
    <source>
        <dbReference type="EMBL" id="MVA97425.1"/>
    </source>
</evidence>
<reference evidence="2 3" key="1">
    <citation type="submission" date="2019-12" db="EMBL/GenBank/DDBJ databases">
        <title>Nitratireductor arenosus sp. nov., Isolated from sea sand, Jeju island, South Korea.</title>
        <authorList>
            <person name="Kim W."/>
        </authorList>
    </citation>
    <scope>NUCLEOTIDE SEQUENCE [LARGE SCALE GENOMIC DNA]</scope>
    <source>
        <strain evidence="2 3">CAU 1489</strain>
    </source>
</reference>
<dbReference type="PANTHER" id="PTHR23419">
    <property type="entry name" value="DIVALENT CATION TOLERANCE CUTA-RELATED"/>
    <property type="match status" value="1"/>
</dbReference>
<dbReference type="SUPFAM" id="SSF54913">
    <property type="entry name" value="GlnB-like"/>
    <property type="match status" value="1"/>
</dbReference>
<name>A0A844QDT9_9HYPH</name>
<organism evidence="2 3">
    <name type="scientific">Nitratireductor arenosus</name>
    <dbReference type="NCBI Taxonomy" id="2682096"/>
    <lineage>
        <taxon>Bacteria</taxon>
        <taxon>Pseudomonadati</taxon>
        <taxon>Pseudomonadota</taxon>
        <taxon>Alphaproteobacteria</taxon>
        <taxon>Hyphomicrobiales</taxon>
        <taxon>Phyllobacteriaceae</taxon>
        <taxon>Nitratireductor</taxon>
    </lineage>
</organism>
<sequence length="115" mass="12458">MPSEAGSFGNAVVEYHVTFGNAGQARTLARAVLEARLAACANIFAGVRSLYWWQGEIAEENEVSVLFKTSTARAEALATFIAERHPYDTPAIIRHDGGSANAAFARWIEEETTPS</sequence>
<evidence type="ECO:0000313" key="3">
    <source>
        <dbReference type="Proteomes" id="UP000463224"/>
    </source>
</evidence>
<dbReference type="InterPro" id="IPR015867">
    <property type="entry name" value="N-reg_PII/ATP_PRibTrfase_C"/>
</dbReference>
<dbReference type="EMBL" id="WPHG01000002">
    <property type="protein sequence ID" value="MVA97425.1"/>
    <property type="molecule type" value="Genomic_DNA"/>
</dbReference>
<dbReference type="AlphaFoldDB" id="A0A844QDT9"/>
<proteinExistence type="inferred from homology"/>
<evidence type="ECO:0000256" key="1">
    <source>
        <dbReference type="ARBA" id="ARBA00010169"/>
    </source>
</evidence>
<comment type="similarity">
    <text evidence="1">Belongs to the CutA family.</text>
</comment>
<protein>
    <submittedName>
        <fullName evidence="2">Divalent cation tolerance protein CutA</fullName>
    </submittedName>
</protein>